<dbReference type="Proteomes" id="UP000184114">
    <property type="component" value="Unassembled WGS sequence"/>
</dbReference>
<dbReference type="SUPFAM" id="SSF52540">
    <property type="entry name" value="P-loop containing nucleoside triphosphate hydrolases"/>
    <property type="match status" value="1"/>
</dbReference>
<feature type="transmembrane region" description="Helical" evidence="7">
    <location>
        <begin position="66"/>
        <end position="87"/>
    </location>
</feature>
<evidence type="ECO:0000256" key="7">
    <source>
        <dbReference type="SAM" id="Phobius"/>
    </source>
</evidence>
<keyword evidence="6 7" id="KW-0472">Membrane</keyword>
<dbReference type="GO" id="GO:0005886">
    <property type="term" value="C:plasma membrane"/>
    <property type="evidence" value="ECO:0007669"/>
    <property type="project" value="UniProtKB-SubCell"/>
</dbReference>
<dbReference type="GO" id="GO:0005524">
    <property type="term" value="F:ATP binding"/>
    <property type="evidence" value="ECO:0007669"/>
    <property type="project" value="UniProtKB-KW"/>
</dbReference>
<evidence type="ECO:0000256" key="4">
    <source>
        <dbReference type="ARBA" id="ARBA00022840"/>
    </source>
</evidence>
<evidence type="ECO:0000256" key="6">
    <source>
        <dbReference type="ARBA" id="ARBA00023136"/>
    </source>
</evidence>
<dbReference type="InterPro" id="IPR039421">
    <property type="entry name" value="Type_1_exporter"/>
</dbReference>
<dbReference type="InterPro" id="IPR036640">
    <property type="entry name" value="ABC1_TM_sf"/>
</dbReference>
<protein>
    <submittedName>
        <fullName evidence="10">ATP-binding cassette, subfamily C</fullName>
    </submittedName>
</protein>
<evidence type="ECO:0000256" key="3">
    <source>
        <dbReference type="ARBA" id="ARBA00022741"/>
    </source>
</evidence>
<keyword evidence="5 7" id="KW-1133">Transmembrane helix</keyword>
<dbReference type="PROSITE" id="PS50929">
    <property type="entry name" value="ABC_TM1F"/>
    <property type="match status" value="1"/>
</dbReference>
<dbReference type="RefSeq" id="WP_072975078.1">
    <property type="nucleotide sequence ID" value="NZ_FQTY01000005.1"/>
</dbReference>
<dbReference type="GeneID" id="90993697"/>
<dbReference type="CDD" id="cd03228">
    <property type="entry name" value="ABCC_MRP_Like"/>
    <property type="match status" value="1"/>
</dbReference>
<evidence type="ECO:0000259" key="8">
    <source>
        <dbReference type="PROSITE" id="PS50893"/>
    </source>
</evidence>
<dbReference type="InterPro" id="IPR011527">
    <property type="entry name" value="ABC1_TM_dom"/>
</dbReference>
<dbReference type="AlphaFoldDB" id="A0A1M4VQF8"/>
<dbReference type="InterPro" id="IPR027417">
    <property type="entry name" value="P-loop_NTPase"/>
</dbReference>
<dbReference type="InterPro" id="IPR003593">
    <property type="entry name" value="AAA+_ATPase"/>
</dbReference>
<evidence type="ECO:0000256" key="2">
    <source>
        <dbReference type="ARBA" id="ARBA00022692"/>
    </source>
</evidence>
<sequence>MDSKKNYKNNIKNNFYFFKYVFEFSKSYVISQGIISIIEGLIPLIYIIIPKLIIDGLINRKNFSEIVNYILIYILIQLTASLITAILTEKYVNLNGHLYAMHFLLIINKKVVSLDMAQLDLPETHQKLALAQDIIYKGIGINLINSLFHSLSSIVLIISTTIIIISADINLIFVIILFSFFSVYLNLKSENWKISQRDENIYLTRILNYYIRIMGESSSAKEMKMFGFVDWIMNKYLTTLSFLRIRLKKLYNTSMNIKIVSIIGENLKSNGIYLYLAWKTFIGNITVGQFSQYFTATSQLSSAILNFVGFITQLNINGKYIESFREFMELESDIKRNNDILLKNGEIKTIESVLKGNDLTIRLENVYFAYPGTDKYVLENINYVFEYGKVYVIVGENGAGKSTLINLISGLYEPTSGTIYLNNIPINQIDYMDYRNIFSIVFQDFKYFSFTIAENVALNKSNDSNEFKISSYLQEVGLGGKIKTLPKGIHTNLDKIFYEDGVILSGGENQKLALARALFRETPVIMLDEPSSALDPISEDDLLSKFKNLAADKLVIYISHRMTCASTADQIIFIKNKTIFEQGSHRELIDKNGDYAKYYQTQAKYYV</sequence>
<dbReference type="Gene3D" id="3.40.50.300">
    <property type="entry name" value="P-loop containing nucleotide triphosphate hydrolases"/>
    <property type="match status" value="1"/>
</dbReference>
<evidence type="ECO:0000313" key="10">
    <source>
        <dbReference type="EMBL" id="SHE71266.1"/>
    </source>
</evidence>
<gene>
    <name evidence="10" type="ORF">SAMN02745784_01577</name>
</gene>
<feature type="transmembrane region" description="Helical" evidence="7">
    <location>
        <begin position="29"/>
        <end position="54"/>
    </location>
</feature>
<name>A0A1M4VQF8_9FIRM</name>
<dbReference type="InterPro" id="IPR003439">
    <property type="entry name" value="ABC_transporter-like_ATP-bd"/>
</dbReference>
<dbReference type="STRING" id="1123404.SAMN02745784_01577"/>
<keyword evidence="3" id="KW-0547">Nucleotide-binding</keyword>
<dbReference type="PANTHER" id="PTHR43394:SF1">
    <property type="entry name" value="ATP-BINDING CASSETTE SUB-FAMILY B MEMBER 10, MITOCHONDRIAL"/>
    <property type="match status" value="1"/>
</dbReference>
<keyword evidence="2 7" id="KW-0812">Transmembrane</keyword>
<dbReference type="PROSITE" id="PS50893">
    <property type="entry name" value="ABC_TRANSPORTER_2"/>
    <property type="match status" value="1"/>
</dbReference>
<reference evidence="11" key="1">
    <citation type="submission" date="2016-11" db="EMBL/GenBank/DDBJ databases">
        <authorList>
            <person name="Varghese N."/>
            <person name="Submissions S."/>
        </authorList>
    </citation>
    <scope>NUCLEOTIDE SEQUENCE [LARGE SCALE GENOMIC DNA]</scope>
    <source>
        <strain evidence="11">DSM 18095</strain>
    </source>
</reference>
<feature type="domain" description="ABC transporter" evidence="8">
    <location>
        <begin position="361"/>
        <end position="601"/>
    </location>
</feature>
<dbReference type="EMBL" id="FQTY01000005">
    <property type="protein sequence ID" value="SHE71266.1"/>
    <property type="molecule type" value="Genomic_DNA"/>
</dbReference>
<feature type="domain" description="ABC transmembrane type-1" evidence="9">
    <location>
        <begin position="34"/>
        <end position="314"/>
    </location>
</feature>
<dbReference type="SUPFAM" id="SSF90123">
    <property type="entry name" value="ABC transporter transmembrane region"/>
    <property type="match status" value="1"/>
</dbReference>
<proteinExistence type="predicted"/>
<dbReference type="GO" id="GO:0016887">
    <property type="term" value="F:ATP hydrolysis activity"/>
    <property type="evidence" value="ECO:0007669"/>
    <property type="project" value="InterPro"/>
</dbReference>
<evidence type="ECO:0000313" key="11">
    <source>
        <dbReference type="Proteomes" id="UP000184114"/>
    </source>
</evidence>
<dbReference type="GO" id="GO:0015421">
    <property type="term" value="F:ABC-type oligopeptide transporter activity"/>
    <property type="evidence" value="ECO:0007669"/>
    <property type="project" value="TreeGrafter"/>
</dbReference>
<accession>A0A1M4VQF8</accession>
<dbReference type="Pfam" id="PF00005">
    <property type="entry name" value="ABC_tran"/>
    <property type="match status" value="1"/>
</dbReference>
<keyword evidence="11" id="KW-1185">Reference proteome</keyword>
<dbReference type="SMART" id="SM00382">
    <property type="entry name" value="AAA"/>
    <property type="match status" value="1"/>
</dbReference>
<organism evidence="10 11">
    <name type="scientific">Tissierella praeacuta DSM 18095</name>
    <dbReference type="NCBI Taxonomy" id="1123404"/>
    <lineage>
        <taxon>Bacteria</taxon>
        <taxon>Bacillati</taxon>
        <taxon>Bacillota</taxon>
        <taxon>Tissierellia</taxon>
        <taxon>Tissierellales</taxon>
        <taxon>Tissierellaceae</taxon>
        <taxon>Tissierella</taxon>
    </lineage>
</organism>
<feature type="transmembrane region" description="Helical" evidence="7">
    <location>
        <begin position="154"/>
        <end position="187"/>
    </location>
</feature>
<evidence type="ECO:0000256" key="5">
    <source>
        <dbReference type="ARBA" id="ARBA00022989"/>
    </source>
</evidence>
<dbReference type="PANTHER" id="PTHR43394">
    <property type="entry name" value="ATP-DEPENDENT PERMEASE MDL1, MITOCHONDRIAL"/>
    <property type="match status" value="1"/>
</dbReference>
<evidence type="ECO:0000259" key="9">
    <source>
        <dbReference type="PROSITE" id="PS50929"/>
    </source>
</evidence>
<evidence type="ECO:0000256" key="1">
    <source>
        <dbReference type="ARBA" id="ARBA00004651"/>
    </source>
</evidence>
<keyword evidence="4 10" id="KW-0067">ATP-binding</keyword>
<dbReference type="Gene3D" id="1.20.1560.10">
    <property type="entry name" value="ABC transporter type 1, transmembrane domain"/>
    <property type="match status" value="1"/>
</dbReference>
<comment type="subcellular location">
    <subcellularLocation>
        <location evidence="1">Cell membrane</location>
        <topology evidence="1">Multi-pass membrane protein</topology>
    </subcellularLocation>
</comment>